<name>A0ABU7S321_9ACTN</name>
<dbReference type="Pfam" id="PF07883">
    <property type="entry name" value="Cupin_2"/>
    <property type="match status" value="1"/>
</dbReference>
<evidence type="ECO:0000313" key="3">
    <source>
        <dbReference type="Proteomes" id="UP001332243"/>
    </source>
</evidence>
<dbReference type="Gene3D" id="2.60.120.10">
    <property type="entry name" value="Jelly Rolls"/>
    <property type="match status" value="1"/>
</dbReference>
<evidence type="ECO:0000313" key="2">
    <source>
        <dbReference type="EMBL" id="MEE6263185.1"/>
    </source>
</evidence>
<dbReference type="Proteomes" id="UP001332243">
    <property type="component" value="Unassembled WGS sequence"/>
</dbReference>
<dbReference type="SUPFAM" id="SSF51182">
    <property type="entry name" value="RmlC-like cupins"/>
    <property type="match status" value="1"/>
</dbReference>
<dbReference type="InterPro" id="IPR014710">
    <property type="entry name" value="RmlC-like_jellyroll"/>
</dbReference>
<keyword evidence="3" id="KW-1185">Reference proteome</keyword>
<dbReference type="InterPro" id="IPR011051">
    <property type="entry name" value="RmlC_Cupin_sf"/>
</dbReference>
<protein>
    <submittedName>
        <fullName evidence="2">Cupin domain-containing protein</fullName>
    </submittedName>
</protein>
<proteinExistence type="predicted"/>
<dbReference type="InterPro" id="IPR013096">
    <property type="entry name" value="Cupin_2"/>
</dbReference>
<dbReference type="CDD" id="cd02208">
    <property type="entry name" value="cupin_RmlC-like"/>
    <property type="match status" value="1"/>
</dbReference>
<dbReference type="RefSeq" id="WP_331218124.1">
    <property type="nucleotide sequence ID" value="NZ_JAZGQK010000035.1"/>
</dbReference>
<dbReference type="EMBL" id="JAZGQK010000035">
    <property type="protein sequence ID" value="MEE6263185.1"/>
    <property type="molecule type" value="Genomic_DNA"/>
</dbReference>
<organism evidence="2 3">
    <name type="scientific">Plantactinospora sonchi</name>
    <dbReference type="NCBI Taxonomy" id="1544735"/>
    <lineage>
        <taxon>Bacteria</taxon>
        <taxon>Bacillati</taxon>
        <taxon>Actinomycetota</taxon>
        <taxon>Actinomycetes</taxon>
        <taxon>Micromonosporales</taxon>
        <taxon>Micromonosporaceae</taxon>
        <taxon>Plantactinospora</taxon>
    </lineage>
</organism>
<accession>A0ABU7S321</accession>
<gene>
    <name evidence="2" type="ORF">V1633_32370</name>
</gene>
<evidence type="ECO:0000259" key="1">
    <source>
        <dbReference type="Pfam" id="PF07883"/>
    </source>
</evidence>
<feature type="domain" description="Cupin type-2" evidence="1">
    <location>
        <begin position="42"/>
        <end position="103"/>
    </location>
</feature>
<reference evidence="2 3" key="1">
    <citation type="submission" date="2024-01" db="EMBL/GenBank/DDBJ databases">
        <title>Genome insights into Plantactinospora sonchi sp. nov.</title>
        <authorList>
            <person name="Wang L."/>
        </authorList>
    </citation>
    <scope>NUCLEOTIDE SEQUENCE [LARGE SCALE GENOMIC DNA]</scope>
    <source>
        <strain evidence="2 3">NEAU-QY2</strain>
    </source>
</reference>
<sequence>MTDEAMPPGGRPGGAVPPFPGAVGLTGLRVYPWQTEDGLHGGSPHVHLCCTECYVVVGGRGRLQTLTSGGFTESPLAPGDVVWFTPGTIHRAVNDGDLRVVVVMQNGGLPEAGDAVLTLPPEHLVDERTYRRAVSLTDGSGEPSADRARARRDLAVEGFAELRRHAEAGDTGPLDAFYAAAAALVRPQLDIWSRRWTEGPVEVSRQTGEQIEALRRGDHRHLADATVSRIARPDQTTFGMCGFLHAYDPLRAGPD</sequence>
<comment type="caution">
    <text evidence="2">The sequence shown here is derived from an EMBL/GenBank/DDBJ whole genome shotgun (WGS) entry which is preliminary data.</text>
</comment>